<sequence>MASQLSPHALARSWRVSEALKLVIVDLNEYLMVKTSSQYDSPWVVPEMAINTEFYAFTTTD</sequence>
<dbReference type="AlphaFoldDB" id="S2LFF6"/>
<evidence type="ECO:0000313" key="1">
    <source>
        <dbReference type="EMBL" id="EPC03436.1"/>
    </source>
</evidence>
<gene>
    <name evidence="1" type="ORF">L861_18025</name>
</gene>
<name>S2LFF6_LITA3</name>
<evidence type="ECO:0000313" key="2">
    <source>
        <dbReference type="Proteomes" id="UP000014463"/>
    </source>
</evidence>
<dbReference type="STRING" id="1121939.L861_18025"/>
<protein>
    <submittedName>
        <fullName evidence="1">Uncharacterized protein</fullName>
    </submittedName>
</protein>
<reference evidence="1 2" key="1">
    <citation type="journal article" date="2013" name="Genome Announc.">
        <title>Draft genome sequence of the moderately halophilic gammaproteobacterium Halomonas anticariensis FP35.</title>
        <authorList>
            <person name="Tahrioui A."/>
            <person name="Quesada E."/>
            <person name="Llamas I."/>
        </authorList>
    </citation>
    <scope>NUCLEOTIDE SEQUENCE [LARGE SCALE GENOMIC DNA]</scope>
    <source>
        <strain evidence="2">DSM 16096 / CECT 5854 / LMG 22089 / FP35</strain>
    </source>
</reference>
<proteinExistence type="predicted"/>
<organism evidence="1 2">
    <name type="scientific">Litchfieldella anticariensis (strain DSM 16096 / CECT 5854 / CIP 108499 / LMG 22089 / FP35)</name>
    <name type="common">Halomonas anticariensis</name>
    <dbReference type="NCBI Taxonomy" id="1121939"/>
    <lineage>
        <taxon>Bacteria</taxon>
        <taxon>Pseudomonadati</taxon>
        <taxon>Pseudomonadota</taxon>
        <taxon>Gammaproteobacteria</taxon>
        <taxon>Oceanospirillales</taxon>
        <taxon>Halomonadaceae</taxon>
        <taxon>Litchfieldella</taxon>
    </lineage>
</organism>
<accession>S2LFF6</accession>
<dbReference type="PATRIC" id="fig|1121939.11.peg.1058"/>
<dbReference type="EMBL" id="ASTJ01000012">
    <property type="protein sequence ID" value="EPC03436.1"/>
    <property type="molecule type" value="Genomic_DNA"/>
</dbReference>
<dbReference type="RefSeq" id="WP_016415553.1">
    <property type="nucleotide sequence ID" value="NZ_AUAB01000018.1"/>
</dbReference>
<dbReference type="Proteomes" id="UP000014463">
    <property type="component" value="Unassembled WGS sequence"/>
</dbReference>
<keyword evidence="2" id="KW-1185">Reference proteome</keyword>
<comment type="caution">
    <text evidence="1">The sequence shown here is derived from an EMBL/GenBank/DDBJ whole genome shotgun (WGS) entry which is preliminary data.</text>
</comment>